<feature type="region of interest" description="Disordered" evidence="1">
    <location>
        <begin position="81"/>
        <end position="106"/>
    </location>
</feature>
<evidence type="ECO:0000313" key="3">
    <source>
        <dbReference type="Proteomes" id="UP001064297"/>
    </source>
</evidence>
<evidence type="ECO:0000256" key="1">
    <source>
        <dbReference type="SAM" id="MobiDB-lite"/>
    </source>
</evidence>
<feature type="compositionally biased region" description="Low complexity" evidence="1">
    <location>
        <begin position="96"/>
        <end position="106"/>
    </location>
</feature>
<dbReference type="EMBL" id="OP297535">
    <property type="protein sequence ID" value="UXE03858.1"/>
    <property type="molecule type" value="Genomic_DNA"/>
</dbReference>
<evidence type="ECO:0000313" key="2">
    <source>
        <dbReference type="EMBL" id="UXE03858.1"/>
    </source>
</evidence>
<keyword evidence="3" id="KW-1185">Reference proteome</keyword>
<name>A0A977KLU3_9CAUD</name>
<accession>A0A977KLU3</accession>
<sequence length="106" mass="11916">MPIAVEGRLLGVDDELTFNKMRDTGRKWKRAKDTLDSLNAERKAVAIAAYEDGWRRTVIREELHITEATLSTWLRDAGVSQVRPRSRYATPEEEAAALAAAETSED</sequence>
<protein>
    <submittedName>
        <fullName evidence="2">DNA binding protein</fullName>
    </submittedName>
</protein>
<organism evidence="2 3">
    <name type="scientific">Gordonia phage ObLaDi</name>
    <dbReference type="NCBI Taxonomy" id="2978487"/>
    <lineage>
        <taxon>Viruses</taxon>
        <taxon>Duplodnaviria</taxon>
        <taxon>Heunggongvirae</taxon>
        <taxon>Uroviricota</taxon>
        <taxon>Caudoviricetes</taxon>
        <taxon>Kruegerviridae</taxon>
        <taxon>Cafassovirus</taxon>
        <taxon>Cafassovirus obladi</taxon>
    </lineage>
</organism>
<reference evidence="2" key="1">
    <citation type="submission" date="2022-08" db="EMBL/GenBank/DDBJ databases">
        <authorList>
            <person name="Abuwarda M.A."/>
            <person name="Alvarez A."/>
            <person name="Batteikh M."/>
            <person name="Baughman A.P."/>
            <person name="Chavez V."/>
            <person name="Cheng C."/>
            <person name="Cosentino E.J."/>
            <person name="Di Blasi D.L."/>
            <person name="Dooley N.L."/>
            <person name="Empson B.M."/>
            <person name="Erfanian K."/>
            <person name="Esparza P.D."/>
            <person name="Fleming H.S."/>
            <person name="Ghannam M.S."/>
            <person name="Gibbons A.C."/>
            <person name="Gonzalez C."/>
            <person name="Huq N.E."/>
            <person name="Jin K."/>
            <person name="Kamarzar M."/>
            <person name="Khaine A."/>
            <person name="Krug K.R."/>
            <person name="Lee A."/>
            <person name="Liao S."/>
            <person name="Light I."/>
            <person name="Ma Y."/>
            <person name="Magaling J.M."/>
            <person name="McLinden K.C."/>
            <person name="Melkote A."/>
            <person name="Montoya Serpas C.A."/>
            <person name="Niazmandi K."/>
            <person name="Ostroske E.C."/>
            <person name="Paek B.H."/>
            <person name="Rajiv S."/>
            <person name="Santos C.E."/>
            <person name="Semaan S.A."/>
            <person name="Senthilvelan J."/>
            <person name="Sheppy T.E."/>
            <person name="Stephenson J.C."/>
            <person name="Tenney M.E."/>
            <person name="Teoh N."/>
            <person name="Thorp J.P."/>
            <person name="Turon Font G."/>
            <person name="Uvarov E.V."/>
            <person name="Verpukhovskiy P."/>
            <person name="Wang J."/>
            <person name="Whang A.Y."/>
            <person name="Wright N.E."/>
            <person name="Wu M."/>
            <person name="Zhuang C."/>
            <person name="Bruns J.A."/>
            <person name="Chai A.E."/>
            <person name="Parikh H."/>
            <person name="Zorawik M."/>
            <person name="Garza D.R."/>
            <person name="Ngo R.T."/>
            <person name="Reddi K."/>
            <person name="Garcia-Vedrenne A.E."/>
            <person name="Freise A.C."/>
            <person name="Balish M.F."/>
            <person name="Garlena R.A."/>
            <person name="Russell D.A."/>
            <person name="Jacobs-Sera D."/>
            <person name="Hatfull G.F."/>
        </authorList>
    </citation>
    <scope>NUCLEOTIDE SEQUENCE</scope>
</reference>
<dbReference type="Proteomes" id="UP001064297">
    <property type="component" value="Segment"/>
</dbReference>
<proteinExistence type="predicted"/>
<gene>
    <name evidence="2" type="primary">135</name>
    <name evidence="2" type="ORF">SEA_OBLADI_135</name>
</gene>